<dbReference type="GO" id="GO:0000329">
    <property type="term" value="C:fungal-type vacuole membrane"/>
    <property type="evidence" value="ECO:0007669"/>
    <property type="project" value="TreeGrafter"/>
</dbReference>
<comment type="caution">
    <text evidence="2">The sequence shown here is derived from an EMBL/GenBank/DDBJ whole genome shotgun (WGS) entry which is preliminary data.</text>
</comment>
<reference evidence="2 3" key="1">
    <citation type="submission" date="2013-03" db="EMBL/GenBank/DDBJ databases">
        <title>The Genome Sequence of Capronia epimyces CBS 606.96.</title>
        <authorList>
            <consortium name="The Broad Institute Genomics Platform"/>
            <person name="Cuomo C."/>
            <person name="de Hoog S."/>
            <person name="Gorbushina A."/>
            <person name="Walker B."/>
            <person name="Young S.K."/>
            <person name="Zeng Q."/>
            <person name="Gargeya S."/>
            <person name="Fitzgerald M."/>
            <person name="Haas B."/>
            <person name="Abouelleil A."/>
            <person name="Allen A.W."/>
            <person name="Alvarado L."/>
            <person name="Arachchi H.M."/>
            <person name="Berlin A.M."/>
            <person name="Chapman S.B."/>
            <person name="Gainer-Dewar J."/>
            <person name="Goldberg J."/>
            <person name="Griggs A."/>
            <person name="Gujja S."/>
            <person name="Hansen M."/>
            <person name="Howarth C."/>
            <person name="Imamovic A."/>
            <person name="Ireland A."/>
            <person name="Larimer J."/>
            <person name="McCowan C."/>
            <person name="Murphy C."/>
            <person name="Pearson M."/>
            <person name="Poon T.W."/>
            <person name="Priest M."/>
            <person name="Roberts A."/>
            <person name="Saif S."/>
            <person name="Shea T."/>
            <person name="Sisk P."/>
            <person name="Sykes S."/>
            <person name="Wortman J."/>
            <person name="Nusbaum C."/>
            <person name="Birren B."/>
        </authorList>
    </citation>
    <scope>NUCLEOTIDE SEQUENCE [LARGE SCALE GENOMIC DNA]</scope>
    <source>
        <strain evidence="2 3">CBS 606.96</strain>
    </source>
</reference>
<name>W9YBU6_9EURO</name>
<keyword evidence="3" id="KW-1185">Reference proteome</keyword>
<gene>
    <name evidence="2" type="ORF">A1O3_08109</name>
</gene>
<evidence type="ECO:0000256" key="1">
    <source>
        <dbReference type="SAM" id="Phobius"/>
    </source>
</evidence>
<dbReference type="EMBL" id="AMGY01000007">
    <property type="protein sequence ID" value="EXJ79824.1"/>
    <property type="molecule type" value="Genomic_DNA"/>
</dbReference>
<dbReference type="HOGENOM" id="CLU_1844824_0_0_1"/>
<dbReference type="GeneID" id="19172198"/>
<dbReference type="Proteomes" id="UP000019478">
    <property type="component" value="Unassembled WGS sequence"/>
</dbReference>
<evidence type="ECO:0000313" key="3">
    <source>
        <dbReference type="Proteomes" id="UP000019478"/>
    </source>
</evidence>
<accession>W9YBU6</accession>
<proteinExistence type="predicted"/>
<dbReference type="Gene3D" id="1.20.1250.20">
    <property type="entry name" value="MFS general substrate transporter like domains"/>
    <property type="match status" value="1"/>
</dbReference>
<keyword evidence="1" id="KW-1133">Transmembrane helix</keyword>
<dbReference type="OrthoDB" id="10027823at2759"/>
<keyword evidence="1" id="KW-0812">Transmembrane</keyword>
<sequence>MLARVWHRLYVEIGLKAWMVSPYNTKILCLQRYFRFLAYGGSTLILALSLSSLEVSDQKIGPFMTLTLLGDVFVSLISTAIADSIGRRRILAIGALLMTASVLAMFQGHRTAEEQALENFDSQIQHVREEDSDDVRNPV</sequence>
<dbReference type="AlphaFoldDB" id="W9YBU6"/>
<dbReference type="InterPro" id="IPR036259">
    <property type="entry name" value="MFS_trans_sf"/>
</dbReference>
<evidence type="ECO:0008006" key="4">
    <source>
        <dbReference type="Google" id="ProtNLM"/>
    </source>
</evidence>
<feature type="transmembrane region" description="Helical" evidence="1">
    <location>
        <begin position="33"/>
        <end position="51"/>
    </location>
</feature>
<feature type="transmembrane region" description="Helical" evidence="1">
    <location>
        <begin position="63"/>
        <end position="82"/>
    </location>
</feature>
<dbReference type="STRING" id="1182542.W9YBU6"/>
<dbReference type="PANTHER" id="PTHR23520:SF5">
    <property type="entry name" value="TRANSPORTER, PUTATIVE (AFU_ORTHOLOGUE AFUA_3G04000)-RELATED"/>
    <property type="match status" value="1"/>
</dbReference>
<organism evidence="2 3">
    <name type="scientific">Capronia epimyces CBS 606.96</name>
    <dbReference type="NCBI Taxonomy" id="1182542"/>
    <lineage>
        <taxon>Eukaryota</taxon>
        <taxon>Fungi</taxon>
        <taxon>Dikarya</taxon>
        <taxon>Ascomycota</taxon>
        <taxon>Pezizomycotina</taxon>
        <taxon>Eurotiomycetes</taxon>
        <taxon>Chaetothyriomycetidae</taxon>
        <taxon>Chaetothyriales</taxon>
        <taxon>Herpotrichiellaceae</taxon>
        <taxon>Capronia</taxon>
    </lineage>
</organism>
<feature type="transmembrane region" description="Helical" evidence="1">
    <location>
        <begin position="89"/>
        <end position="106"/>
    </location>
</feature>
<dbReference type="PANTHER" id="PTHR23520">
    <property type="entry name" value="TRANSPORTER, PUTATIVE (AFU_ORTHOLOGUE AFUA_3G04000)-RELATED"/>
    <property type="match status" value="1"/>
</dbReference>
<evidence type="ECO:0000313" key="2">
    <source>
        <dbReference type="EMBL" id="EXJ79824.1"/>
    </source>
</evidence>
<protein>
    <recommendedName>
        <fullName evidence="4">Major facilitator superfamily (MFS) profile domain-containing protein</fullName>
    </recommendedName>
</protein>
<keyword evidence="1" id="KW-0472">Membrane</keyword>
<dbReference type="SUPFAM" id="SSF103473">
    <property type="entry name" value="MFS general substrate transporter"/>
    <property type="match status" value="1"/>
</dbReference>
<dbReference type="RefSeq" id="XP_007736398.1">
    <property type="nucleotide sequence ID" value="XM_007738208.1"/>
</dbReference>